<dbReference type="GO" id="GO:0045892">
    <property type="term" value="P:negative regulation of DNA-templated transcription"/>
    <property type="evidence" value="ECO:0007669"/>
    <property type="project" value="InterPro"/>
</dbReference>
<dbReference type="InterPro" id="IPR009057">
    <property type="entry name" value="Homeodomain-like_sf"/>
</dbReference>
<feature type="domain" description="HTH tetR-type" evidence="5">
    <location>
        <begin position="26"/>
        <end position="86"/>
    </location>
</feature>
<dbReference type="InterPro" id="IPR004111">
    <property type="entry name" value="Repressor_TetR_C"/>
</dbReference>
<evidence type="ECO:0000256" key="2">
    <source>
        <dbReference type="ARBA" id="ARBA00023125"/>
    </source>
</evidence>
<comment type="caution">
    <text evidence="6">The sequence shown here is derived from an EMBL/GenBank/DDBJ whole genome shotgun (WGS) entry which is preliminary data.</text>
</comment>
<dbReference type="Pfam" id="PF00440">
    <property type="entry name" value="TetR_N"/>
    <property type="match status" value="1"/>
</dbReference>
<dbReference type="Pfam" id="PF02909">
    <property type="entry name" value="TetR_C_1"/>
    <property type="match status" value="1"/>
</dbReference>
<evidence type="ECO:0000259" key="5">
    <source>
        <dbReference type="PROSITE" id="PS50977"/>
    </source>
</evidence>
<dbReference type="InterPro" id="IPR001647">
    <property type="entry name" value="HTH_TetR"/>
</dbReference>
<gene>
    <name evidence="6" type="ORF">EV189_3581</name>
</gene>
<dbReference type="AlphaFoldDB" id="A0A4Q7NAX4"/>
<dbReference type="Proteomes" id="UP000293638">
    <property type="component" value="Unassembled WGS sequence"/>
</dbReference>
<dbReference type="GO" id="GO:0003700">
    <property type="term" value="F:DNA-binding transcription factor activity"/>
    <property type="evidence" value="ECO:0007669"/>
    <property type="project" value="TreeGrafter"/>
</dbReference>
<keyword evidence="2 4" id="KW-0238">DNA-binding</keyword>
<dbReference type="PANTHER" id="PTHR30055:SF151">
    <property type="entry name" value="TRANSCRIPTIONAL REGULATORY PROTEIN"/>
    <property type="match status" value="1"/>
</dbReference>
<evidence type="ECO:0000313" key="6">
    <source>
        <dbReference type="EMBL" id="RZS80101.1"/>
    </source>
</evidence>
<dbReference type="EMBL" id="SGXD01000005">
    <property type="protein sequence ID" value="RZS80101.1"/>
    <property type="molecule type" value="Genomic_DNA"/>
</dbReference>
<dbReference type="PROSITE" id="PS50977">
    <property type="entry name" value="HTH_TETR_2"/>
    <property type="match status" value="1"/>
</dbReference>
<keyword evidence="1" id="KW-0805">Transcription regulation</keyword>
<evidence type="ECO:0000256" key="1">
    <source>
        <dbReference type="ARBA" id="ARBA00023015"/>
    </source>
</evidence>
<evidence type="ECO:0000256" key="3">
    <source>
        <dbReference type="ARBA" id="ARBA00023163"/>
    </source>
</evidence>
<dbReference type="SUPFAM" id="SSF46689">
    <property type="entry name" value="Homeodomain-like"/>
    <property type="match status" value="1"/>
</dbReference>
<dbReference type="Gene3D" id="1.10.10.60">
    <property type="entry name" value="Homeodomain-like"/>
    <property type="match status" value="1"/>
</dbReference>
<dbReference type="RefSeq" id="WP_165400367.1">
    <property type="nucleotide sequence ID" value="NZ_SGXD01000005.1"/>
</dbReference>
<keyword evidence="7" id="KW-1185">Reference proteome</keyword>
<feature type="DNA-binding region" description="H-T-H motif" evidence="4">
    <location>
        <begin position="49"/>
        <end position="68"/>
    </location>
</feature>
<protein>
    <submittedName>
        <fullName evidence="6">TetR family transcriptional regulator</fullName>
    </submittedName>
</protein>
<accession>A0A4Q7NAX4</accession>
<evidence type="ECO:0000313" key="7">
    <source>
        <dbReference type="Proteomes" id="UP000293638"/>
    </source>
</evidence>
<dbReference type="InterPro" id="IPR036271">
    <property type="entry name" value="Tet_transcr_reg_TetR-rel_C_sf"/>
</dbReference>
<sequence length="245" mass="26371">MDEPLPPVLQALWGIERGARRGPRPQLTVTGVARAGIELADAEGLAAVSMARVAKQLGVTPMALYRYVASKDELVLAMVDEAYGPCPVPAEPADDWRAALAAWCRAMRRGLLRHPWVLQIPVTEPPLTPYALGWMEAGLAALARTPLTQQQRLDTILLGDVYTRGQTLLGLQVQSADSPEAALRYVLHLRALVSPESHPHVWAAQASGALEDEPQEVDFAEASYEFGLGRILDGVAELIGATGAD</sequence>
<dbReference type="SUPFAM" id="SSF48498">
    <property type="entry name" value="Tetracyclin repressor-like, C-terminal domain"/>
    <property type="match status" value="1"/>
</dbReference>
<name>A0A4Q7NAX4_9ACTN</name>
<reference evidence="6 7" key="1">
    <citation type="submission" date="2019-02" db="EMBL/GenBank/DDBJ databases">
        <title>Genomic Encyclopedia of Type Strains, Phase IV (KMG-IV): sequencing the most valuable type-strain genomes for metagenomic binning, comparative biology and taxonomic classification.</title>
        <authorList>
            <person name="Goeker M."/>
        </authorList>
    </citation>
    <scope>NUCLEOTIDE SEQUENCE [LARGE SCALE GENOMIC DNA]</scope>
    <source>
        <strain evidence="6 7">DSM 45622</strain>
    </source>
</reference>
<evidence type="ECO:0000256" key="4">
    <source>
        <dbReference type="PROSITE-ProRule" id="PRU00335"/>
    </source>
</evidence>
<proteinExistence type="predicted"/>
<dbReference type="GO" id="GO:0000976">
    <property type="term" value="F:transcription cis-regulatory region binding"/>
    <property type="evidence" value="ECO:0007669"/>
    <property type="project" value="TreeGrafter"/>
</dbReference>
<dbReference type="InterPro" id="IPR050109">
    <property type="entry name" value="HTH-type_TetR-like_transc_reg"/>
</dbReference>
<keyword evidence="3" id="KW-0804">Transcription</keyword>
<dbReference type="Gene3D" id="1.10.357.10">
    <property type="entry name" value="Tetracycline Repressor, domain 2"/>
    <property type="match status" value="1"/>
</dbReference>
<dbReference type="PANTHER" id="PTHR30055">
    <property type="entry name" value="HTH-TYPE TRANSCRIPTIONAL REGULATOR RUTR"/>
    <property type="match status" value="1"/>
</dbReference>
<organism evidence="6 7">
    <name type="scientific">Motilibacter rhizosphaerae</name>
    <dbReference type="NCBI Taxonomy" id="598652"/>
    <lineage>
        <taxon>Bacteria</taxon>
        <taxon>Bacillati</taxon>
        <taxon>Actinomycetota</taxon>
        <taxon>Actinomycetes</taxon>
        <taxon>Motilibacterales</taxon>
        <taxon>Motilibacteraceae</taxon>
        <taxon>Motilibacter</taxon>
    </lineage>
</organism>